<reference evidence="2" key="2">
    <citation type="submission" date="2025-08" db="UniProtKB">
        <authorList>
            <consortium name="RefSeq"/>
        </authorList>
    </citation>
    <scope>IDENTIFICATION</scope>
</reference>
<protein>
    <submittedName>
        <fullName evidence="2">Uncharacterized protein</fullName>
    </submittedName>
</protein>
<feature type="region of interest" description="Disordered" evidence="1">
    <location>
        <begin position="84"/>
        <end position="138"/>
    </location>
</feature>
<dbReference type="RefSeq" id="XP_059600947.1">
    <property type="nucleotide sequence ID" value="XM_059748470.1"/>
</dbReference>
<feature type="compositionally biased region" description="Basic and acidic residues" evidence="1">
    <location>
        <begin position="103"/>
        <end position="115"/>
    </location>
</feature>
<organism evidence="2">
    <name type="scientific">Aspergillus niger</name>
    <dbReference type="NCBI Taxonomy" id="5061"/>
    <lineage>
        <taxon>Eukaryota</taxon>
        <taxon>Fungi</taxon>
        <taxon>Dikarya</taxon>
        <taxon>Ascomycota</taxon>
        <taxon>Pezizomycotina</taxon>
        <taxon>Eurotiomycetes</taxon>
        <taxon>Eurotiomycetidae</taxon>
        <taxon>Eurotiales</taxon>
        <taxon>Aspergillaceae</taxon>
        <taxon>Aspergillus</taxon>
        <taxon>Aspergillus subgen. Circumdati</taxon>
    </lineage>
</organism>
<proteinExistence type="predicted"/>
<name>A0AAJ8BPG5_ASPNG</name>
<accession>A0AAJ8BPG5</accession>
<dbReference type="VEuPathDB" id="FungiDB:An07g05360"/>
<reference evidence="2" key="1">
    <citation type="submission" date="2025-02" db="EMBL/GenBank/DDBJ databases">
        <authorList>
            <consortium name="NCBI Genome Project"/>
        </authorList>
    </citation>
    <scope>NUCLEOTIDE SEQUENCE</scope>
</reference>
<sequence length="229" mass="24449">MTRIDRLHGSSDGGGRRCNASGAATVRPKAAWRDLLVGVVCACTNCIEGRRTPGQEYDQRGRIDNGFGEEPGIIAVFPSRHQMEIHHGGGSKRPVAMTTTSSRAREGNENPDRDKKVKKGNQGNQEEKRRRSWTKKAGLKADEAGLVSALLHGGDGLPKGVMCTELKPSGQPVPERCTAAAARLLLLSRYPSSIMPTSEARGRSSIGSPESLFTGIESSLVLPAGHIGL</sequence>
<dbReference type="AlphaFoldDB" id="A0AAJ8BPG5"/>
<evidence type="ECO:0000256" key="1">
    <source>
        <dbReference type="SAM" id="MobiDB-lite"/>
    </source>
</evidence>
<dbReference type="GeneID" id="84591401"/>
<dbReference type="KEGG" id="ang:An07g05360"/>
<evidence type="ECO:0000313" key="2">
    <source>
        <dbReference type="RefSeq" id="XP_059600947.1"/>
    </source>
</evidence>
<gene>
    <name evidence="2" type="ORF">An07g05360</name>
</gene>
<feature type="region of interest" description="Disordered" evidence="1">
    <location>
        <begin position="1"/>
        <end position="21"/>
    </location>
</feature>